<organism evidence="8 9">
    <name type="scientific">Nocardioides cremeus</name>
    <dbReference type="NCBI Taxonomy" id="3058044"/>
    <lineage>
        <taxon>Bacteria</taxon>
        <taxon>Bacillati</taxon>
        <taxon>Actinomycetota</taxon>
        <taxon>Actinomycetes</taxon>
        <taxon>Propionibacteriales</taxon>
        <taxon>Nocardioidaceae</taxon>
        <taxon>Nocardioides</taxon>
    </lineage>
</organism>
<dbReference type="InterPro" id="IPR013325">
    <property type="entry name" value="RNA_pol_sigma_r2"/>
</dbReference>
<accession>A0ABT8TQT0</accession>
<comment type="similarity">
    <text evidence="1">Belongs to the sigma-70 factor family. ECF subfamily.</text>
</comment>
<evidence type="ECO:0000313" key="8">
    <source>
        <dbReference type="EMBL" id="MDO3396306.1"/>
    </source>
</evidence>
<evidence type="ECO:0000256" key="1">
    <source>
        <dbReference type="ARBA" id="ARBA00010641"/>
    </source>
</evidence>
<dbReference type="RefSeq" id="WP_302708261.1">
    <property type="nucleotide sequence ID" value="NZ_JAULSC010000009.1"/>
</dbReference>
<dbReference type="InterPro" id="IPR013324">
    <property type="entry name" value="RNA_pol_sigma_r3/r4-like"/>
</dbReference>
<evidence type="ECO:0000256" key="2">
    <source>
        <dbReference type="ARBA" id="ARBA00023015"/>
    </source>
</evidence>
<evidence type="ECO:0000259" key="7">
    <source>
        <dbReference type="Pfam" id="PF08281"/>
    </source>
</evidence>
<evidence type="ECO:0000256" key="5">
    <source>
        <dbReference type="ARBA" id="ARBA00023163"/>
    </source>
</evidence>
<keyword evidence="4" id="KW-0238">DNA-binding</keyword>
<dbReference type="InterPro" id="IPR014325">
    <property type="entry name" value="RNA_pol_sigma-E_actinobac"/>
</dbReference>
<proteinExistence type="inferred from homology"/>
<feature type="domain" description="RNA polymerase sigma factor 70 region 4 type 2" evidence="7">
    <location>
        <begin position="112"/>
        <end position="162"/>
    </location>
</feature>
<dbReference type="SUPFAM" id="SSF88659">
    <property type="entry name" value="Sigma3 and sigma4 domains of RNA polymerase sigma factors"/>
    <property type="match status" value="1"/>
</dbReference>
<dbReference type="InterPro" id="IPR007627">
    <property type="entry name" value="RNA_pol_sigma70_r2"/>
</dbReference>
<dbReference type="CDD" id="cd06171">
    <property type="entry name" value="Sigma70_r4"/>
    <property type="match status" value="1"/>
</dbReference>
<dbReference type="NCBIfam" id="TIGR02983">
    <property type="entry name" value="SigE-fam_strep"/>
    <property type="match status" value="1"/>
</dbReference>
<dbReference type="InterPro" id="IPR036388">
    <property type="entry name" value="WH-like_DNA-bd_sf"/>
</dbReference>
<protein>
    <submittedName>
        <fullName evidence="8">SigE family RNA polymerase sigma factor</fullName>
    </submittedName>
</protein>
<name>A0ABT8TQT0_9ACTN</name>
<dbReference type="Pfam" id="PF08281">
    <property type="entry name" value="Sigma70_r4_2"/>
    <property type="match status" value="1"/>
</dbReference>
<dbReference type="PANTHER" id="PTHR43133:SF50">
    <property type="entry name" value="ECF RNA POLYMERASE SIGMA FACTOR SIGM"/>
    <property type="match status" value="1"/>
</dbReference>
<evidence type="ECO:0000259" key="6">
    <source>
        <dbReference type="Pfam" id="PF04542"/>
    </source>
</evidence>
<dbReference type="NCBIfam" id="TIGR02937">
    <property type="entry name" value="sigma70-ECF"/>
    <property type="match status" value="1"/>
</dbReference>
<dbReference type="InterPro" id="IPR013249">
    <property type="entry name" value="RNA_pol_sigma70_r4_t2"/>
</dbReference>
<keyword evidence="9" id="KW-1185">Reference proteome</keyword>
<sequence>MTPEETADFEAFMTARWAGLVRAAVLMGADLHAAEDLAQAALVDSHRRWGRVQGARDPAAYVHRILVNRMRASRRRRWRGEVPTDLAAQHGRHGVPCAGGDVAESVSVSHGVREALARLPLVQRQVVVLRHFCDLSEQQTAEVLDIAAGTVKSRLSRAMAALATDPLLSPLRTDAER</sequence>
<keyword evidence="2" id="KW-0805">Transcription regulation</keyword>
<dbReference type="Proteomes" id="UP001168363">
    <property type="component" value="Unassembled WGS sequence"/>
</dbReference>
<evidence type="ECO:0000256" key="3">
    <source>
        <dbReference type="ARBA" id="ARBA00023082"/>
    </source>
</evidence>
<gene>
    <name evidence="8" type="ORF">QWJ41_11290</name>
</gene>
<evidence type="ECO:0000256" key="4">
    <source>
        <dbReference type="ARBA" id="ARBA00023125"/>
    </source>
</evidence>
<reference evidence="8" key="1">
    <citation type="submission" date="2023-06" db="EMBL/GenBank/DDBJ databases">
        <title>Genome sequence of Nocardioides sp. SOB44.</title>
        <authorList>
            <person name="Zhang G."/>
        </authorList>
    </citation>
    <scope>NUCLEOTIDE SEQUENCE</scope>
    <source>
        <strain evidence="8">SOB44</strain>
    </source>
</reference>
<feature type="domain" description="RNA polymerase sigma-70 region 2" evidence="6">
    <location>
        <begin position="20"/>
        <end position="79"/>
    </location>
</feature>
<dbReference type="EMBL" id="JAULSC010000009">
    <property type="protein sequence ID" value="MDO3396306.1"/>
    <property type="molecule type" value="Genomic_DNA"/>
</dbReference>
<dbReference type="PANTHER" id="PTHR43133">
    <property type="entry name" value="RNA POLYMERASE ECF-TYPE SIGMA FACTO"/>
    <property type="match status" value="1"/>
</dbReference>
<comment type="caution">
    <text evidence="8">The sequence shown here is derived from an EMBL/GenBank/DDBJ whole genome shotgun (WGS) entry which is preliminary data.</text>
</comment>
<dbReference type="Gene3D" id="1.10.10.10">
    <property type="entry name" value="Winged helix-like DNA-binding domain superfamily/Winged helix DNA-binding domain"/>
    <property type="match status" value="1"/>
</dbReference>
<evidence type="ECO:0000313" key="9">
    <source>
        <dbReference type="Proteomes" id="UP001168363"/>
    </source>
</evidence>
<dbReference type="Pfam" id="PF04542">
    <property type="entry name" value="Sigma70_r2"/>
    <property type="match status" value="1"/>
</dbReference>
<keyword evidence="3" id="KW-0731">Sigma factor</keyword>
<dbReference type="SUPFAM" id="SSF88946">
    <property type="entry name" value="Sigma2 domain of RNA polymerase sigma factors"/>
    <property type="match status" value="1"/>
</dbReference>
<keyword evidence="5" id="KW-0804">Transcription</keyword>
<dbReference type="Gene3D" id="1.10.1740.10">
    <property type="match status" value="1"/>
</dbReference>
<dbReference type="InterPro" id="IPR014284">
    <property type="entry name" value="RNA_pol_sigma-70_dom"/>
</dbReference>
<dbReference type="InterPro" id="IPR039425">
    <property type="entry name" value="RNA_pol_sigma-70-like"/>
</dbReference>